<dbReference type="Gene3D" id="1.10.10.10">
    <property type="entry name" value="Winged helix-like DNA-binding domain superfamily/Winged helix DNA-binding domain"/>
    <property type="match status" value="1"/>
</dbReference>
<dbReference type="RefSeq" id="WP_257449005.1">
    <property type="nucleotide sequence ID" value="NZ_JANIPJ010000014.1"/>
</dbReference>
<dbReference type="AlphaFoldDB" id="A0A9X2MYR6"/>
<dbReference type="GO" id="GO:0003677">
    <property type="term" value="F:DNA binding"/>
    <property type="evidence" value="ECO:0007669"/>
    <property type="project" value="UniProtKB-KW"/>
</dbReference>
<evidence type="ECO:0000256" key="3">
    <source>
        <dbReference type="ARBA" id="ARBA00023163"/>
    </source>
</evidence>
<keyword evidence="3" id="KW-0804">Transcription</keyword>
<dbReference type="PANTHER" id="PTHR33204:SF37">
    <property type="entry name" value="HTH-TYPE TRANSCRIPTIONAL REGULATOR YODB"/>
    <property type="match status" value="1"/>
</dbReference>
<dbReference type="InterPro" id="IPR002577">
    <property type="entry name" value="HTH_HxlR"/>
</dbReference>
<dbReference type="EMBL" id="JANIPJ010000014">
    <property type="protein sequence ID" value="MCR2805977.1"/>
    <property type="molecule type" value="Genomic_DNA"/>
</dbReference>
<feature type="domain" description="HTH hxlR-type" evidence="4">
    <location>
        <begin position="11"/>
        <end position="109"/>
    </location>
</feature>
<keyword evidence="6" id="KW-1185">Reference proteome</keyword>
<reference evidence="5" key="1">
    <citation type="submission" date="2022-08" db="EMBL/GenBank/DDBJ databases">
        <title>The genomic sequence of strain Paenibacillus sp. SCIV0701.</title>
        <authorList>
            <person name="Zhao H."/>
        </authorList>
    </citation>
    <scope>NUCLEOTIDE SEQUENCE</scope>
    <source>
        <strain evidence="5">SCIV0701</strain>
    </source>
</reference>
<comment type="caution">
    <text evidence="5">The sequence shown here is derived from an EMBL/GenBank/DDBJ whole genome shotgun (WGS) entry which is preliminary data.</text>
</comment>
<evidence type="ECO:0000256" key="2">
    <source>
        <dbReference type="ARBA" id="ARBA00023125"/>
    </source>
</evidence>
<keyword evidence="1" id="KW-0805">Transcription regulation</keyword>
<sequence>MRKPVISVAACSYSHVLEIVANKWTSLVIYAMEDGTIRYGEMMRRIEGISQKMLTQTLKKLERDGLVHRNVIPAVPPIVEYSLTPLGESLLPSMRMLKEWAKNHYAEVEESREAYDSREQLPASVEG</sequence>
<evidence type="ECO:0000313" key="6">
    <source>
        <dbReference type="Proteomes" id="UP001141950"/>
    </source>
</evidence>
<gene>
    <name evidence="5" type="ORF">NQZ67_19005</name>
</gene>
<name>A0A9X2MYR6_9BACL</name>
<dbReference type="Proteomes" id="UP001141950">
    <property type="component" value="Unassembled WGS sequence"/>
</dbReference>
<dbReference type="PROSITE" id="PS51118">
    <property type="entry name" value="HTH_HXLR"/>
    <property type="match status" value="1"/>
</dbReference>
<keyword evidence="2" id="KW-0238">DNA-binding</keyword>
<dbReference type="PANTHER" id="PTHR33204">
    <property type="entry name" value="TRANSCRIPTIONAL REGULATOR, MARR FAMILY"/>
    <property type="match status" value="1"/>
</dbReference>
<evidence type="ECO:0000256" key="1">
    <source>
        <dbReference type="ARBA" id="ARBA00023015"/>
    </source>
</evidence>
<dbReference type="Pfam" id="PF01638">
    <property type="entry name" value="HxlR"/>
    <property type="match status" value="1"/>
</dbReference>
<proteinExistence type="predicted"/>
<evidence type="ECO:0000313" key="5">
    <source>
        <dbReference type="EMBL" id="MCR2805977.1"/>
    </source>
</evidence>
<evidence type="ECO:0000259" key="4">
    <source>
        <dbReference type="PROSITE" id="PS51118"/>
    </source>
</evidence>
<dbReference type="SUPFAM" id="SSF46785">
    <property type="entry name" value="Winged helix' DNA-binding domain"/>
    <property type="match status" value="1"/>
</dbReference>
<dbReference type="InterPro" id="IPR036390">
    <property type="entry name" value="WH_DNA-bd_sf"/>
</dbReference>
<organism evidence="5 6">
    <name type="scientific">Paenibacillus soyae</name>
    <dbReference type="NCBI Taxonomy" id="2969249"/>
    <lineage>
        <taxon>Bacteria</taxon>
        <taxon>Bacillati</taxon>
        <taxon>Bacillota</taxon>
        <taxon>Bacilli</taxon>
        <taxon>Bacillales</taxon>
        <taxon>Paenibacillaceae</taxon>
        <taxon>Paenibacillus</taxon>
    </lineage>
</organism>
<accession>A0A9X2MYR6</accession>
<dbReference type="InterPro" id="IPR036388">
    <property type="entry name" value="WH-like_DNA-bd_sf"/>
</dbReference>
<protein>
    <submittedName>
        <fullName evidence="5">Helix-turn-helix transcriptional regulator</fullName>
    </submittedName>
</protein>